<feature type="compositionally biased region" description="Polar residues" evidence="1">
    <location>
        <begin position="91"/>
        <end position="102"/>
    </location>
</feature>
<dbReference type="Proteomes" id="UP000720189">
    <property type="component" value="Unassembled WGS sequence"/>
</dbReference>
<dbReference type="RefSeq" id="XP_046046480.1">
    <property type="nucleotide sequence ID" value="XM_046195931.1"/>
</dbReference>
<evidence type="ECO:0000313" key="2">
    <source>
        <dbReference type="EMBL" id="KAH7240966.1"/>
    </source>
</evidence>
<organism evidence="2 3">
    <name type="scientific">Fusarium redolens</name>
    <dbReference type="NCBI Taxonomy" id="48865"/>
    <lineage>
        <taxon>Eukaryota</taxon>
        <taxon>Fungi</taxon>
        <taxon>Dikarya</taxon>
        <taxon>Ascomycota</taxon>
        <taxon>Pezizomycotina</taxon>
        <taxon>Sordariomycetes</taxon>
        <taxon>Hypocreomycetidae</taxon>
        <taxon>Hypocreales</taxon>
        <taxon>Nectriaceae</taxon>
        <taxon>Fusarium</taxon>
        <taxon>Fusarium redolens species complex</taxon>
    </lineage>
</organism>
<dbReference type="OrthoDB" id="5082783at2759"/>
<reference evidence="2" key="1">
    <citation type="journal article" date="2021" name="Nat. Commun.">
        <title>Genetic determinants of endophytism in the Arabidopsis root mycobiome.</title>
        <authorList>
            <person name="Mesny F."/>
            <person name="Miyauchi S."/>
            <person name="Thiergart T."/>
            <person name="Pickel B."/>
            <person name="Atanasova L."/>
            <person name="Karlsson M."/>
            <person name="Huettel B."/>
            <person name="Barry K.W."/>
            <person name="Haridas S."/>
            <person name="Chen C."/>
            <person name="Bauer D."/>
            <person name="Andreopoulos W."/>
            <person name="Pangilinan J."/>
            <person name="LaButti K."/>
            <person name="Riley R."/>
            <person name="Lipzen A."/>
            <person name="Clum A."/>
            <person name="Drula E."/>
            <person name="Henrissat B."/>
            <person name="Kohler A."/>
            <person name="Grigoriev I.V."/>
            <person name="Martin F.M."/>
            <person name="Hacquard S."/>
        </authorList>
    </citation>
    <scope>NUCLEOTIDE SEQUENCE</scope>
    <source>
        <strain evidence="2">MPI-CAGE-AT-0023</strain>
    </source>
</reference>
<gene>
    <name evidence="2" type="ORF">BKA55DRAFT_596340</name>
</gene>
<feature type="region of interest" description="Disordered" evidence="1">
    <location>
        <begin position="15"/>
        <end position="35"/>
    </location>
</feature>
<dbReference type="AlphaFoldDB" id="A0A9P9GL49"/>
<accession>A0A9P9GL49</accession>
<dbReference type="GeneID" id="70225885"/>
<feature type="region of interest" description="Disordered" evidence="1">
    <location>
        <begin position="66"/>
        <end position="105"/>
    </location>
</feature>
<proteinExistence type="predicted"/>
<dbReference type="EMBL" id="JAGMUX010000013">
    <property type="protein sequence ID" value="KAH7240966.1"/>
    <property type="molecule type" value="Genomic_DNA"/>
</dbReference>
<protein>
    <submittedName>
        <fullName evidence="2">Uncharacterized protein</fullName>
    </submittedName>
</protein>
<keyword evidence="3" id="KW-1185">Reference proteome</keyword>
<sequence>MPHRSVFDRFQGALERVTRRHGRERDRGSRSPQRYAEIVAAPDHGPDRAGHFHRGASLPDLLTHVTLGGSAQPLPPDRQSLWDTPAPTPSPVQSQPNASMGDTSHEDQHFIPTAIITTRDTGSIDEGIEDHPWMILGQDFFPENQPQVPSHLRTGLLLSSQLKQRKLELCDCCSPKTLGGDWRALILDSLTRTFTRHESLASCSELRYRTHLKLGAPAANKHCRAQGDVFALLLEILTSPSGLVGHEDGLHLPLLLATFTIDRYIPFRMFHHNPLINSPRLEFEYYEFRSEEIYRAWLAVFHDERLRDYLSPSAVVTLYIHLAPHWWWHDWAHIECDPRSQFEQVFQSFFNRTRLGLHSWMESTAVSVGKRSSVTRAGPHERTLHSSGNQSDGAPTLYGVPFQGTRKAPHQKHPLELDGSGDDLGETLRGFQGSPRQWALDAHSSGAPWGSDNNRTPGTQDVPFTGALEAVHVSPHQWALDAHSTGAAGEMLDESVQDGSDINQTRGDQDVPFIVPPVAVSDMSGSPEPVLPRVD</sequence>
<evidence type="ECO:0000313" key="3">
    <source>
        <dbReference type="Proteomes" id="UP000720189"/>
    </source>
</evidence>
<feature type="region of interest" description="Disordered" evidence="1">
    <location>
        <begin position="371"/>
        <end position="462"/>
    </location>
</feature>
<name>A0A9P9GL49_FUSRE</name>
<evidence type="ECO:0000256" key="1">
    <source>
        <dbReference type="SAM" id="MobiDB-lite"/>
    </source>
</evidence>
<comment type="caution">
    <text evidence="2">The sequence shown here is derived from an EMBL/GenBank/DDBJ whole genome shotgun (WGS) entry which is preliminary data.</text>
</comment>